<feature type="region of interest" description="Disordered" evidence="1">
    <location>
        <begin position="1"/>
        <end position="20"/>
    </location>
</feature>
<reference evidence="3 4" key="1">
    <citation type="submission" date="2024-10" db="EMBL/GenBank/DDBJ databases">
        <title>The Natural Products Discovery Center: Release of the First 8490 Sequenced Strains for Exploring Actinobacteria Biosynthetic Diversity.</title>
        <authorList>
            <person name="Kalkreuter E."/>
            <person name="Kautsar S.A."/>
            <person name="Yang D."/>
            <person name="Bader C.D."/>
            <person name="Teijaro C.N."/>
            <person name="Fluegel L."/>
            <person name="Davis C.M."/>
            <person name="Simpson J.R."/>
            <person name="Lauterbach L."/>
            <person name="Steele A.D."/>
            <person name="Gui C."/>
            <person name="Meng S."/>
            <person name="Li G."/>
            <person name="Viehrig K."/>
            <person name="Ye F."/>
            <person name="Su P."/>
            <person name="Kiefer A.F."/>
            <person name="Nichols A."/>
            <person name="Cepeda A.J."/>
            <person name="Yan W."/>
            <person name="Fan B."/>
            <person name="Jiang Y."/>
            <person name="Adhikari A."/>
            <person name="Zheng C.-J."/>
            <person name="Schuster L."/>
            <person name="Cowan T.M."/>
            <person name="Smanski M.J."/>
            <person name="Chevrette M.G."/>
            <person name="De Carvalho L.P.S."/>
            <person name="Shen B."/>
        </authorList>
    </citation>
    <scope>NUCLEOTIDE SEQUENCE [LARGE SCALE GENOMIC DNA]</scope>
    <source>
        <strain evidence="3 4">NPDC004045</strain>
    </source>
</reference>
<evidence type="ECO:0000313" key="3">
    <source>
        <dbReference type="EMBL" id="MFF0541241.1"/>
    </source>
</evidence>
<evidence type="ECO:0000256" key="1">
    <source>
        <dbReference type="SAM" id="MobiDB-lite"/>
    </source>
</evidence>
<keyword evidence="4" id="KW-1185">Reference proteome</keyword>
<dbReference type="Pfam" id="PF07883">
    <property type="entry name" value="Cupin_2"/>
    <property type="match status" value="1"/>
</dbReference>
<dbReference type="EMBL" id="JBIAMX010000001">
    <property type="protein sequence ID" value="MFF0541241.1"/>
    <property type="molecule type" value="Genomic_DNA"/>
</dbReference>
<comment type="caution">
    <text evidence="3">The sequence shown here is derived from an EMBL/GenBank/DDBJ whole genome shotgun (WGS) entry which is preliminary data.</text>
</comment>
<gene>
    <name evidence="3" type="ORF">ACFYTF_00205</name>
</gene>
<dbReference type="InterPro" id="IPR013096">
    <property type="entry name" value="Cupin_2"/>
</dbReference>
<proteinExistence type="predicted"/>
<feature type="compositionally biased region" description="Polar residues" evidence="1">
    <location>
        <begin position="9"/>
        <end position="20"/>
    </location>
</feature>
<protein>
    <submittedName>
        <fullName evidence="3">Cupin domain-containing protein</fullName>
    </submittedName>
</protein>
<evidence type="ECO:0000259" key="2">
    <source>
        <dbReference type="Pfam" id="PF07883"/>
    </source>
</evidence>
<dbReference type="InterPro" id="IPR014710">
    <property type="entry name" value="RmlC-like_jellyroll"/>
</dbReference>
<dbReference type="Proteomes" id="UP001601444">
    <property type="component" value="Unassembled WGS sequence"/>
</dbReference>
<feature type="domain" description="Cupin type-2" evidence="2">
    <location>
        <begin position="39"/>
        <end position="109"/>
    </location>
</feature>
<sequence>MRFPWQGEYTPNSAPSSGTASRVLGRIRCGRHDVILRRTRIVPGGSSGWHFHDGTLFVLVTRGTLDHPYLDRGPVRYRTGRVFREPSGPSHVHVARNHGPGEVRILVLYVNPAGSPLSHSVPAPPGES</sequence>
<dbReference type="Gene3D" id="2.60.120.10">
    <property type="entry name" value="Jelly Rolls"/>
    <property type="match status" value="1"/>
</dbReference>
<dbReference type="InterPro" id="IPR011051">
    <property type="entry name" value="RmlC_Cupin_sf"/>
</dbReference>
<dbReference type="SUPFAM" id="SSF51182">
    <property type="entry name" value="RmlC-like cupins"/>
    <property type="match status" value="1"/>
</dbReference>
<name>A0ABW6PFQ4_9NOCA</name>
<dbReference type="RefSeq" id="WP_043659502.1">
    <property type="nucleotide sequence ID" value="NZ_JBIAMX010000001.1"/>
</dbReference>
<organism evidence="3 4">
    <name type="scientific">Nocardia thailandica</name>
    <dbReference type="NCBI Taxonomy" id="257275"/>
    <lineage>
        <taxon>Bacteria</taxon>
        <taxon>Bacillati</taxon>
        <taxon>Actinomycetota</taxon>
        <taxon>Actinomycetes</taxon>
        <taxon>Mycobacteriales</taxon>
        <taxon>Nocardiaceae</taxon>
        <taxon>Nocardia</taxon>
    </lineage>
</organism>
<evidence type="ECO:0000313" key="4">
    <source>
        <dbReference type="Proteomes" id="UP001601444"/>
    </source>
</evidence>
<accession>A0ABW6PFQ4</accession>